<proteinExistence type="predicted"/>
<gene>
    <name evidence="3" type="ORF">H6P81_016925</name>
</gene>
<dbReference type="Proteomes" id="UP000825729">
    <property type="component" value="Unassembled WGS sequence"/>
</dbReference>
<evidence type="ECO:0000256" key="1">
    <source>
        <dbReference type="ARBA" id="ARBA00011738"/>
    </source>
</evidence>
<feature type="domain" description="Stress-response A/B barrel" evidence="2">
    <location>
        <begin position="118"/>
        <end position="210"/>
    </location>
</feature>
<keyword evidence="4" id="KW-1185">Reference proteome</keyword>
<dbReference type="SMART" id="SM00886">
    <property type="entry name" value="Dabb"/>
    <property type="match status" value="2"/>
</dbReference>
<dbReference type="PROSITE" id="PS51502">
    <property type="entry name" value="S_R_A_B_BARREL"/>
    <property type="match status" value="2"/>
</dbReference>
<organism evidence="3 4">
    <name type="scientific">Aristolochia fimbriata</name>
    <name type="common">White veined hardy Dutchman's pipe vine</name>
    <dbReference type="NCBI Taxonomy" id="158543"/>
    <lineage>
        <taxon>Eukaryota</taxon>
        <taxon>Viridiplantae</taxon>
        <taxon>Streptophyta</taxon>
        <taxon>Embryophyta</taxon>
        <taxon>Tracheophyta</taxon>
        <taxon>Spermatophyta</taxon>
        <taxon>Magnoliopsida</taxon>
        <taxon>Magnoliidae</taxon>
        <taxon>Piperales</taxon>
        <taxon>Aristolochiaceae</taxon>
        <taxon>Aristolochia</taxon>
    </lineage>
</organism>
<dbReference type="PANTHER" id="PTHR33178:SF5">
    <property type="entry name" value="EXPRESSED PROTEIN"/>
    <property type="match status" value="1"/>
</dbReference>
<reference evidence="3 4" key="1">
    <citation type="submission" date="2021-07" db="EMBL/GenBank/DDBJ databases">
        <title>The Aristolochia fimbriata genome: insights into angiosperm evolution, floral development and chemical biosynthesis.</title>
        <authorList>
            <person name="Jiao Y."/>
        </authorList>
    </citation>
    <scope>NUCLEOTIDE SEQUENCE [LARGE SCALE GENOMIC DNA]</scope>
    <source>
        <strain evidence="3">IBCAS-2021</strain>
        <tissue evidence="3">Leaf</tissue>
    </source>
</reference>
<dbReference type="Pfam" id="PF07876">
    <property type="entry name" value="Dabb"/>
    <property type="match status" value="2"/>
</dbReference>
<feature type="domain" description="Stress-response A/B barrel" evidence="2">
    <location>
        <begin position="232"/>
        <end position="326"/>
    </location>
</feature>
<dbReference type="InterPro" id="IPR013097">
    <property type="entry name" value="Dabb"/>
</dbReference>
<dbReference type="PANTHER" id="PTHR33178">
    <property type="match status" value="1"/>
</dbReference>
<evidence type="ECO:0000313" key="4">
    <source>
        <dbReference type="Proteomes" id="UP000825729"/>
    </source>
</evidence>
<evidence type="ECO:0000313" key="3">
    <source>
        <dbReference type="EMBL" id="KAG9441071.1"/>
    </source>
</evidence>
<dbReference type="EMBL" id="JAINDJ010000007">
    <property type="protein sequence ID" value="KAG9441071.1"/>
    <property type="molecule type" value="Genomic_DNA"/>
</dbReference>
<name>A0AAV7DZP4_ARIFI</name>
<dbReference type="Gene3D" id="3.30.70.100">
    <property type="match status" value="2"/>
</dbReference>
<dbReference type="InterPro" id="IPR044662">
    <property type="entry name" value="HS1/DABB1-like"/>
</dbReference>
<sequence>MTMRIHSQNWVRHEALVSALCICPKGLGCSLTYSRLACSSWSVSRRAFGSRGELHLKSPYCGLRERALLILSQRDSFGEKTKNFWWPSDRRLIVPAIRARGTDMETPSAEFTRKRKVVEHIFLLTAKQDLAEHEERDMLDYLYTFQYHMRGIIAISLGRIAEQNSRGFTHAVFMRFQRKEDLERFYDNSYSGVLKEHVMPYCHGMISMDFEAEVEDDILSIFRRGEDFNYGVEFMLLIQVVQSASDGPVEDVLAALTNLTGEFRSLIVQATQGRNFNVSNKEYTHALVIRFPSYDALKLFRGSPEYRNVWRSKFQPLTKSSLEVYFSVDPVGTDIM</sequence>
<dbReference type="AlphaFoldDB" id="A0AAV7DZP4"/>
<dbReference type="InterPro" id="IPR011008">
    <property type="entry name" value="Dimeric_a/b-barrel"/>
</dbReference>
<comment type="caution">
    <text evidence="3">The sequence shown here is derived from an EMBL/GenBank/DDBJ whole genome shotgun (WGS) entry which is preliminary data.</text>
</comment>
<accession>A0AAV7DZP4</accession>
<dbReference type="SUPFAM" id="SSF54909">
    <property type="entry name" value="Dimeric alpha+beta barrel"/>
    <property type="match status" value="2"/>
</dbReference>
<comment type="subunit">
    <text evidence="1">Homodimer.</text>
</comment>
<protein>
    <recommendedName>
        <fullName evidence="2">Stress-response A/B barrel domain-containing protein</fullName>
    </recommendedName>
</protein>
<evidence type="ECO:0000259" key="2">
    <source>
        <dbReference type="PROSITE" id="PS51502"/>
    </source>
</evidence>